<gene>
    <name evidence="8" type="ORF">JFL75_13550</name>
</gene>
<keyword evidence="4 6" id="KW-1133">Transmembrane helix</keyword>
<dbReference type="GO" id="GO:0005886">
    <property type="term" value="C:plasma membrane"/>
    <property type="evidence" value="ECO:0007669"/>
    <property type="project" value="UniProtKB-SubCell"/>
</dbReference>
<dbReference type="GO" id="GO:0140359">
    <property type="term" value="F:ABC-type transporter activity"/>
    <property type="evidence" value="ECO:0007669"/>
    <property type="project" value="InterPro"/>
</dbReference>
<dbReference type="InterPro" id="IPR051449">
    <property type="entry name" value="ABC-2_transporter_component"/>
</dbReference>
<name>A0A7T7XKJ5_9SPIR</name>
<evidence type="ECO:0000256" key="3">
    <source>
        <dbReference type="ARBA" id="ARBA00022692"/>
    </source>
</evidence>
<dbReference type="Pfam" id="PF12698">
    <property type="entry name" value="ABC2_membrane_3"/>
    <property type="match status" value="1"/>
</dbReference>
<dbReference type="RefSeq" id="WP_215625268.1">
    <property type="nucleotide sequence ID" value="NZ_CP067089.2"/>
</dbReference>
<evidence type="ECO:0000256" key="1">
    <source>
        <dbReference type="ARBA" id="ARBA00004651"/>
    </source>
</evidence>
<dbReference type="PANTHER" id="PTHR30294">
    <property type="entry name" value="MEMBRANE COMPONENT OF ABC TRANSPORTER YHHJ-RELATED"/>
    <property type="match status" value="1"/>
</dbReference>
<feature type="transmembrane region" description="Helical" evidence="6">
    <location>
        <begin position="54"/>
        <end position="73"/>
    </location>
</feature>
<dbReference type="AlphaFoldDB" id="A0A7T7XKJ5"/>
<evidence type="ECO:0000256" key="6">
    <source>
        <dbReference type="SAM" id="Phobius"/>
    </source>
</evidence>
<feature type="transmembrane region" description="Helical" evidence="6">
    <location>
        <begin position="140"/>
        <end position="160"/>
    </location>
</feature>
<sequence>MKPNTGGTLALAGKELYSFSYSPAMYGITVFFLLFTSVWLFYFQRFFAMDTASLRPFFAAFPMVFILVIPVITMKSWAEERKLGSIELLLTMPFSEWNLVLGKYLACVGVLAFMLVLTIPLPLTLFPLGNFEAGIIVTEYLGALLLGSSAIALGLFLSSLSKNQGGAFLGSAVVLLVVMLASQLNMSFNLPEVLAGFINFISLAFHFESFSKGIIDSRDAAFFILTTVLFLYLNTRVILFRKWS</sequence>
<dbReference type="EMBL" id="CP067089">
    <property type="protein sequence ID" value="QQO07962.1"/>
    <property type="molecule type" value="Genomic_DNA"/>
</dbReference>
<evidence type="ECO:0000256" key="5">
    <source>
        <dbReference type="ARBA" id="ARBA00023136"/>
    </source>
</evidence>
<keyword evidence="5 6" id="KW-0472">Membrane</keyword>
<feature type="domain" description="ABC-2 type transporter transmembrane" evidence="7">
    <location>
        <begin position="57"/>
        <end position="208"/>
    </location>
</feature>
<reference evidence="8" key="1">
    <citation type="submission" date="2021-01" db="EMBL/GenBank/DDBJ databases">
        <title>Description of Breznakiella homolactica.</title>
        <authorList>
            <person name="Song Y."/>
            <person name="Brune A."/>
        </authorList>
    </citation>
    <scope>NUCLEOTIDE SEQUENCE</scope>
    <source>
        <strain evidence="8">RmG30</strain>
    </source>
</reference>
<evidence type="ECO:0000313" key="8">
    <source>
        <dbReference type="EMBL" id="QQO07962.1"/>
    </source>
</evidence>
<proteinExistence type="predicted"/>
<accession>A0A7T7XKJ5</accession>
<feature type="transmembrane region" description="Helical" evidence="6">
    <location>
        <begin position="24"/>
        <end position="42"/>
    </location>
</feature>
<evidence type="ECO:0000259" key="7">
    <source>
        <dbReference type="Pfam" id="PF12698"/>
    </source>
</evidence>
<protein>
    <submittedName>
        <fullName evidence="8">ABC transporter permease subunit</fullName>
    </submittedName>
</protein>
<evidence type="ECO:0000313" key="9">
    <source>
        <dbReference type="Proteomes" id="UP000595917"/>
    </source>
</evidence>
<keyword evidence="2" id="KW-1003">Cell membrane</keyword>
<dbReference type="KEGG" id="bhc:JFL75_13550"/>
<dbReference type="Proteomes" id="UP000595917">
    <property type="component" value="Chromosome"/>
</dbReference>
<evidence type="ECO:0000256" key="4">
    <source>
        <dbReference type="ARBA" id="ARBA00022989"/>
    </source>
</evidence>
<feature type="transmembrane region" description="Helical" evidence="6">
    <location>
        <begin position="221"/>
        <end position="239"/>
    </location>
</feature>
<comment type="subcellular location">
    <subcellularLocation>
        <location evidence="1">Cell membrane</location>
        <topology evidence="1">Multi-pass membrane protein</topology>
    </subcellularLocation>
</comment>
<evidence type="ECO:0000256" key="2">
    <source>
        <dbReference type="ARBA" id="ARBA00022475"/>
    </source>
</evidence>
<feature type="transmembrane region" description="Helical" evidence="6">
    <location>
        <begin position="166"/>
        <end position="186"/>
    </location>
</feature>
<dbReference type="InterPro" id="IPR013525">
    <property type="entry name" value="ABC2_TM"/>
</dbReference>
<dbReference type="PANTHER" id="PTHR30294:SF29">
    <property type="entry name" value="MULTIDRUG ABC TRANSPORTER PERMEASE YBHS-RELATED"/>
    <property type="match status" value="1"/>
</dbReference>
<feature type="transmembrane region" description="Helical" evidence="6">
    <location>
        <begin position="101"/>
        <end position="128"/>
    </location>
</feature>
<organism evidence="8 9">
    <name type="scientific">Breznakiella homolactica</name>
    <dbReference type="NCBI Taxonomy" id="2798577"/>
    <lineage>
        <taxon>Bacteria</taxon>
        <taxon>Pseudomonadati</taxon>
        <taxon>Spirochaetota</taxon>
        <taxon>Spirochaetia</taxon>
        <taxon>Spirochaetales</taxon>
        <taxon>Breznakiellaceae</taxon>
        <taxon>Breznakiella</taxon>
    </lineage>
</organism>
<keyword evidence="9" id="KW-1185">Reference proteome</keyword>
<keyword evidence="3 6" id="KW-0812">Transmembrane</keyword>